<sequence>MNRWYESPKLVFFVFMIISLIFLLSAGNMEVGNGTTGEFHVFSVEFEYFGFDSETIERRITIPFEEAVSQLPDLFEIKSFSDQNTSLSTLYFYPQANEKLLYIHVRSIVDDFYNTLPKDIQKPRIYSSANKEYLINVAFVPQDDPETLKLYLEQEVKPLLERIDGVSQVKILGGKTKEVRVVFDGDKMSGGSIDPRALGQIFQRENIISEGSTISVHQQDVQVLYDTRLKSLEEMRNLPVDTGKGIHKVSDYSQVHFDFQNENEIVRIDGKQALSVLINTTYKANSIRVSQACKEVLDGTKLDYIVLYDKGKDVQENIFKVFIATLQSLIIIIILVFLFFSKITTIMLIFFFLWATMLWTWGIMAFCGITMNENTLSGITIALGLVVDAFFVLLDIINTPGISVYEKVKKLHWGVWVSCLTSVLVLVPVYFLEGLIPGIRDIAITIGCMIVCGTVLALYFFPPFVCVQIPIPTGECRQPRFAKNIVVSILGKKEYSGIFSSYCLKKFFKIMNFLINHRGCCKLFFYAMALLPLCLYFLSEKNFSVTEKDQFVSITVEYDGNMAKNTIDKEITGFTEALKKISGVKNIFTKSVTGQATMDIAFDEKKITWDTLLKEVKNKKNLITKGYVYVPENTKEKEVFKITGAVIGDDVAVCKESAKKLLTITYENPKILQSVLHFKEAEEFYKVEPDKIILSKNNVSVQDVAVLLRWILYGPVVDKWINQNREMDIRIVSNRKGNTTGQTLNTITIPFATVKREDTGLHKSFPLASVASIKKETGFGVLYRQDCRPCAYFTLFVSASSTEKAIKEVNSLFEKTPLEKGYIFQISKDLENYKKKYTVLWASFVLSIIGIFLLFLALIEN</sequence>
<evidence type="ECO:0000313" key="3">
    <source>
        <dbReference type="Proteomes" id="UP000823914"/>
    </source>
</evidence>
<dbReference type="AlphaFoldDB" id="A0A9E2L1D5"/>
<dbReference type="GO" id="GO:0042910">
    <property type="term" value="F:xenobiotic transmembrane transporter activity"/>
    <property type="evidence" value="ECO:0007669"/>
    <property type="project" value="TreeGrafter"/>
</dbReference>
<feature type="transmembrane region" description="Helical" evidence="1">
    <location>
        <begin position="519"/>
        <end position="538"/>
    </location>
</feature>
<reference evidence="2" key="2">
    <citation type="submission" date="2021-04" db="EMBL/GenBank/DDBJ databases">
        <authorList>
            <person name="Gilroy R."/>
        </authorList>
    </citation>
    <scope>NUCLEOTIDE SEQUENCE</scope>
    <source>
        <strain evidence="2">Gambia15-2214</strain>
    </source>
</reference>
<dbReference type="Gene3D" id="3.30.70.1430">
    <property type="entry name" value="Multidrug efflux transporter AcrB pore domain"/>
    <property type="match status" value="2"/>
</dbReference>
<feature type="transmembrane region" description="Helical" evidence="1">
    <location>
        <begin position="347"/>
        <end position="371"/>
    </location>
</feature>
<dbReference type="Proteomes" id="UP000823914">
    <property type="component" value="Unassembled WGS sequence"/>
</dbReference>
<evidence type="ECO:0000256" key="1">
    <source>
        <dbReference type="SAM" id="Phobius"/>
    </source>
</evidence>
<dbReference type="GO" id="GO:0005886">
    <property type="term" value="C:plasma membrane"/>
    <property type="evidence" value="ECO:0007669"/>
    <property type="project" value="TreeGrafter"/>
</dbReference>
<dbReference type="PANTHER" id="PTHR32063:SF0">
    <property type="entry name" value="SWARMING MOTILITY PROTEIN SWRC"/>
    <property type="match status" value="1"/>
</dbReference>
<dbReference type="InterPro" id="IPR027463">
    <property type="entry name" value="AcrB_DN_DC_subdom"/>
</dbReference>
<feature type="non-terminal residue" evidence="2">
    <location>
        <position position="861"/>
    </location>
</feature>
<dbReference type="EMBL" id="JAHLFV010000122">
    <property type="protein sequence ID" value="MBU3849939.1"/>
    <property type="molecule type" value="Genomic_DNA"/>
</dbReference>
<protein>
    <submittedName>
        <fullName evidence="2">Efflux RND transporter permease subunit</fullName>
    </submittedName>
</protein>
<organism evidence="2 3">
    <name type="scientific">Candidatus Treponema excrementipullorum</name>
    <dbReference type="NCBI Taxonomy" id="2838768"/>
    <lineage>
        <taxon>Bacteria</taxon>
        <taxon>Pseudomonadati</taxon>
        <taxon>Spirochaetota</taxon>
        <taxon>Spirochaetia</taxon>
        <taxon>Spirochaetales</taxon>
        <taxon>Treponemataceae</taxon>
        <taxon>Treponema</taxon>
    </lineage>
</organism>
<dbReference type="PRINTS" id="PR00702">
    <property type="entry name" value="ACRIFLAVINRP"/>
</dbReference>
<comment type="caution">
    <text evidence="2">The sequence shown here is derived from an EMBL/GenBank/DDBJ whole genome shotgun (WGS) entry which is preliminary data.</text>
</comment>
<dbReference type="InterPro" id="IPR001036">
    <property type="entry name" value="Acrflvin-R"/>
</dbReference>
<feature type="transmembrane region" description="Helical" evidence="1">
    <location>
        <begin position="318"/>
        <end position="340"/>
    </location>
</feature>
<feature type="transmembrane region" description="Helical" evidence="1">
    <location>
        <begin position="442"/>
        <end position="461"/>
    </location>
</feature>
<feature type="transmembrane region" description="Helical" evidence="1">
    <location>
        <begin position="411"/>
        <end position="430"/>
    </location>
</feature>
<proteinExistence type="predicted"/>
<dbReference type="Gene3D" id="3.30.70.1320">
    <property type="entry name" value="Multidrug efflux transporter AcrB pore domain like"/>
    <property type="match status" value="1"/>
</dbReference>
<dbReference type="PANTHER" id="PTHR32063">
    <property type="match status" value="1"/>
</dbReference>
<accession>A0A9E2L1D5</accession>
<dbReference type="Gene3D" id="3.30.2090.10">
    <property type="entry name" value="Multidrug efflux transporter AcrB TolC docking domain, DN and DC subdomains"/>
    <property type="match status" value="2"/>
</dbReference>
<reference evidence="2" key="1">
    <citation type="journal article" date="2021" name="PeerJ">
        <title>Extensive microbial diversity within the chicken gut microbiome revealed by metagenomics and culture.</title>
        <authorList>
            <person name="Gilroy R."/>
            <person name="Ravi A."/>
            <person name="Getino M."/>
            <person name="Pursley I."/>
            <person name="Horton D.L."/>
            <person name="Alikhan N.F."/>
            <person name="Baker D."/>
            <person name="Gharbi K."/>
            <person name="Hall N."/>
            <person name="Watson M."/>
            <person name="Adriaenssens E.M."/>
            <person name="Foster-Nyarko E."/>
            <person name="Jarju S."/>
            <person name="Secka A."/>
            <person name="Antonio M."/>
            <person name="Oren A."/>
            <person name="Chaudhuri R.R."/>
            <person name="La Ragione R."/>
            <person name="Hildebrand F."/>
            <person name="Pallen M.J."/>
        </authorList>
    </citation>
    <scope>NUCLEOTIDE SEQUENCE</scope>
    <source>
        <strain evidence="2">Gambia15-2214</strain>
    </source>
</reference>
<dbReference type="SUPFAM" id="SSF82693">
    <property type="entry name" value="Multidrug efflux transporter AcrB pore domain, PN1, PN2, PC1 and PC2 subdomains"/>
    <property type="match status" value="2"/>
</dbReference>
<dbReference type="Pfam" id="PF00873">
    <property type="entry name" value="ACR_tran"/>
    <property type="match status" value="1"/>
</dbReference>
<dbReference type="SUPFAM" id="SSF82866">
    <property type="entry name" value="Multidrug efflux transporter AcrB transmembrane domain"/>
    <property type="match status" value="1"/>
</dbReference>
<gene>
    <name evidence="2" type="ORF">IAA16_05175</name>
</gene>
<feature type="transmembrane region" description="Helical" evidence="1">
    <location>
        <begin position="377"/>
        <end position="399"/>
    </location>
</feature>
<name>A0A9E2L1D5_9SPIR</name>
<keyword evidence="1" id="KW-0472">Membrane</keyword>
<dbReference type="SUPFAM" id="SSF82714">
    <property type="entry name" value="Multidrug efflux transporter AcrB TolC docking domain, DN and DC subdomains"/>
    <property type="match status" value="1"/>
</dbReference>
<keyword evidence="1" id="KW-1133">Transmembrane helix</keyword>
<evidence type="ECO:0000313" key="2">
    <source>
        <dbReference type="EMBL" id="MBU3849939.1"/>
    </source>
</evidence>
<keyword evidence="1" id="KW-0812">Transmembrane</keyword>
<dbReference type="Gene3D" id="1.20.1640.10">
    <property type="entry name" value="Multidrug efflux transporter AcrB transmembrane domain"/>
    <property type="match status" value="2"/>
</dbReference>
<dbReference type="Gene3D" id="3.30.70.1440">
    <property type="entry name" value="Multidrug efflux transporter AcrB pore domain"/>
    <property type="match status" value="1"/>
</dbReference>
<feature type="transmembrane region" description="Helical" evidence="1">
    <location>
        <begin position="839"/>
        <end position="859"/>
    </location>
</feature>